<dbReference type="Pfam" id="PF10280">
    <property type="entry name" value="Med11"/>
    <property type="match status" value="1"/>
</dbReference>
<dbReference type="Proteomes" id="UP000756921">
    <property type="component" value="Unassembled WGS sequence"/>
</dbReference>
<feature type="region of interest" description="Disordered" evidence="5">
    <location>
        <begin position="174"/>
        <end position="198"/>
    </location>
</feature>
<dbReference type="OrthoDB" id="5418434at2759"/>
<protein>
    <recommendedName>
        <fullName evidence="4">Mediator of RNA polymerase II transcription subunit 11</fullName>
    </recommendedName>
    <alternativeName>
        <fullName evidence="4">Mediator complex subunit 11</fullName>
    </alternativeName>
</protein>
<comment type="subcellular location">
    <subcellularLocation>
        <location evidence="1 4">Nucleus</location>
    </subcellularLocation>
</comment>
<comment type="subunit">
    <text evidence="4">Component of the Mediator complex.</text>
</comment>
<dbReference type="AlphaFoldDB" id="A0A9P6G993"/>
<proteinExistence type="inferred from homology"/>
<comment type="function">
    <text evidence="4">Component of the Mediator complex, a coactivator involved in the regulated transcription of nearly all RNA polymerase II-dependent genes. Mediator functions as a bridge to convey information from gene-specific regulatory proteins to the basal RNA polymerase II transcription machinery. Mediator is recruited to promoters by direct interactions with regulatory proteins and serves as a scaffold for the assembly of a functional pre-initiation complex with RNA polymerase II and the general transcription factors.</text>
</comment>
<comment type="caution">
    <text evidence="6">The sequence shown here is derived from an EMBL/GenBank/DDBJ whole genome shotgun (WGS) entry which is preliminary data.</text>
</comment>
<gene>
    <name evidence="4" type="primary">MED11</name>
    <name evidence="6" type="ORF">PMIN01_10494</name>
</gene>
<dbReference type="InterPro" id="IPR019404">
    <property type="entry name" value="Mediator_Med11"/>
</dbReference>
<keyword evidence="7" id="KW-1185">Reference proteome</keyword>
<evidence type="ECO:0000256" key="4">
    <source>
        <dbReference type="RuleBase" id="RU364147"/>
    </source>
</evidence>
<dbReference type="GO" id="GO:0003712">
    <property type="term" value="F:transcription coregulator activity"/>
    <property type="evidence" value="ECO:0007669"/>
    <property type="project" value="InterPro"/>
</dbReference>
<evidence type="ECO:0000256" key="1">
    <source>
        <dbReference type="ARBA" id="ARBA00004123"/>
    </source>
</evidence>
<organism evidence="6 7">
    <name type="scientific">Paraphaeosphaeria minitans</name>
    <dbReference type="NCBI Taxonomy" id="565426"/>
    <lineage>
        <taxon>Eukaryota</taxon>
        <taxon>Fungi</taxon>
        <taxon>Dikarya</taxon>
        <taxon>Ascomycota</taxon>
        <taxon>Pezizomycotina</taxon>
        <taxon>Dothideomycetes</taxon>
        <taxon>Pleosporomycetidae</taxon>
        <taxon>Pleosporales</taxon>
        <taxon>Massarineae</taxon>
        <taxon>Didymosphaeriaceae</taxon>
        <taxon>Paraphaeosphaeria</taxon>
    </lineage>
</organism>
<keyword evidence="4" id="KW-0804">Transcription</keyword>
<evidence type="ECO:0000313" key="7">
    <source>
        <dbReference type="Proteomes" id="UP000756921"/>
    </source>
</evidence>
<feature type="compositionally biased region" description="Acidic residues" evidence="5">
    <location>
        <begin position="181"/>
        <end position="198"/>
    </location>
</feature>
<dbReference type="EMBL" id="WJXW01000012">
    <property type="protein sequence ID" value="KAF9731477.1"/>
    <property type="molecule type" value="Genomic_DNA"/>
</dbReference>
<evidence type="ECO:0000256" key="5">
    <source>
        <dbReference type="SAM" id="MobiDB-lite"/>
    </source>
</evidence>
<comment type="similarity">
    <text evidence="2 4">Belongs to the Mediator complex subunit 11 family.</text>
</comment>
<keyword evidence="4" id="KW-0805">Transcription regulation</keyword>
<dbReference type="Gene3D" id="1.10.287.3490">
    <property type="match status" value="1"/>
</dbReference>
<accession>A0A9P6G993</accession>
<dbReference type="GO" id="GO:0006357">
    <property type="term" value="P:regulation of transcription by RNA polymerase II"/>
    <property type="evidence" value="ECO:0007669"/>
    <property type="project" value="InterPro"/>
</dbReference>
<keyword evidence="4" id="KW-0010">Activator</keyword>
<sequence>MGADNEAYRSTATAHIRALSALSTRLPPVLNHAATTLSQLTNAPIPSSSSTIDSPQARRDAISSSAKEYFAAVFDIARELHKQVDDLEDAGVVPATEIKYIARTVREEDASFGSKGGLLAMAGMPQTQPKDSEATVTNGGLGEFDIGVLNARAGIREGGEGEVLEKVKRLVEDLERRSKEGEEEEEDDDDDDGKMDET</sequence>
<name>A0A9P6G993_9PLEO</name>
<keyword evidence="3 4" id="KW-0539">Nucleus</keyword>
<evidence type="ECO:0000256" key="2">
    <source>
        <dbReference type="ARBA" id="ARBA00008186"/>
    </source>
</evidence>
<evidence type="ECO:0000256" key="3">
    <source>
        <dbReference type="ARBA" id="ARBA00023242"/>
    </source>
</evidence>
<evidence type="ECO:0000313" key="6">
    <source>
        <dbReference type="EMBL" id="KAF9731477.1"/>
    </source>
</evidence>
<dbReference type="GO" id="GO:0016592">
    <property type="term" value="C:mediator complex"/>
    <property type="evidence" value="ECO:0007669"/>
    <property type="project" value="InterPro"/>
</dbReference>
<reference evidence="6" key="1">
    <citation type="journal article" date="2020" name="Mol. Plant Microbe Interact.">
        <title>Genome Sequence of the Biocontrol Agent Coniothyrium minitans strain Conio (IMI 134523).</title>
        <authorList>
            <person name="Patel D."/>
            <person name="Shittu T.A."/>
            <person name="Baroncelli R."/>
            <person name="Muthumeenakshi S."/>
            <person name="Osborne T.H."/>
            <person name="Janganan T.K."/>
            <person name="Sreenivasaprasad S."/>
        </authorList>
    </citation>
    <scope>NUCLEOTIDE SEQUENCE</scope>
    <source>
        <strain evidence="6">Conio</strain>
    </source>
</reference>